<dbReference type="Gene3D" id="3.40.50.150">
    <property type="entry name" value="Vaccinia Virus protein VP39"/>
    <property type="match status" value="1"/>
</dbReference>
<evidence type="ECO:0000313" key="2">
    <source>
        <dbReference type="EMBL" id="MBB5895334.1"/>
    </source>
</evidence>
<dbReference type="InterPro" id="IPR029063">
    <property type="entry name" value="SAM-dependent_MTases_sf"/>
</dbReference>
<dbReference type="Pfam" id="PF01135">
    <property type="entry name" value="PCMT"/>
    <property type="match status" value="1"/>
</dbReference>
<feature type="region of interest" description="Disordered" evidence="1">
    <location>
        <begin position="269"/>
        <end position="304"/>
    </location>
</feature>
<organism evidence="2 3">
    <name type="scientific">Kutzneria kofuensis</name>
    <dbReference type="NCBI Taxonomy" id="103725"/>
    <lineage>
        <taxon>Bacteria</taxon>
        <taxon>Bacillati</taxon>
        <taxon>Actinomycetota</taxon>
        <taxon>Actinomycetes</taxon>
        <taxon>Pseudonocardiales</taxon>
        <taxon>Pseudonocardiaceae</taxon>
        <taxon>Kutzneria</taxon>
    </lineage>
</organism>
<dbReference type="Proteomes" id="UP000585638">
    <property type="component" value="Unassembled WGS sequence"/>
</dbReference>
<evidence type="ECO:0000256" key="1">
    <source>
        <dbReference type="SAM" id="MobiDB-lite"/>
    </source>
</evidence>
<proteinExistence type="predicted"/>
<dbReference type="RefSeq" id="WP_246488699.1">
    <property type="nucleotide sequence ID" value="NZ_BAAAWY010000015.1"/>
</dbReference>
<feature type="compositionally biased region" description="Pro residues" evidence="1">
    <location>
        <begin position="291"/>
        <end position="304"/>
    </location>
</feature>
<dbReference type="EMBL" id="JACHIR010000001">
    <property type="protein sequence ID" value="MBB5895334.1"/>
    <property type="molecule type" value="Genomic_DNA"/>
</dbReference>
<protein>
    <submittedName>
        <fullName evidence="2">Protein-L-isoaspartate(D-aspartate) O-methyltransferase</fullName>
        <ecNumber evidence="2">2.1.1.77</ecNumber>
    </submittedName>
</protein>
<evidence type="ECO:0000313" key="3">
    <source>
        <dbReference type="Proteomes" id="UP000585638"/>
    </source>
</evidence>
<dbReference type="AlphaFoldDB" id="A0A7W9KMK3"/>
<dbReference type="EC" id="2.1.1.77" evidence="2"/>
<dbReference type="GO" id="GO:0004719">
    <property type="term" value="F:protein-L-isoaspartate (D-aspartate) O-methyltransferase activity"/>
    <property type="evidence" value="ECO:0007669"/>
    <property type="project" value="UniProtKB-EC"/>
</dbReference>
<comment type="caution">
    <text evidence="2">The sequence shown here is derived from an EMBL/GenBank/DDBJ whole genome shotgun (WGS) entry which is preliminary data.</text>
</comment>
<reference evidence="2 3" key="1">
    <citation type="submission" date="2020-08" db="EMBL/GenBank/DDBJ databases">
        <title>Sequencing the genomes of 1000 actinobacteria strains.</title>
        <authorList>
            <person name="Klenk H.-P."/>
        </authorList>
    </citation>
    <scope>NUCLEOTIDE SEQUENCE [LARGE SCALE GENOMIC DNA]</scope>
    <source>
        <strain evidence="2 3">DSM 43851</strain>
    </source>
</reference>
<keyword evidence="2" id="KW-0489">Methyltransferase</keyword>
<gene>
    <name evidence="2" type="ORF">BJ998_006530</name>
</gene>
<keyword evidence="3" id="KW-1185">Reference proteome</keyword>
<name>A0A7W9KMK3_9PSEU</name>
<dbReference type="SUPFAM" id="SSF53335">
    <property type="entry name" value="S-adenosyl-L-methionine-dependent methyltransferases"/>
    <property type="match status" value="1"/>
</dbReference>
<sequence length="304" mass="32986">MIKQQNTACPATDEFLAAVDISAGQRVLQVAVGDRLLDPDEVTTVAGDAAYFGDPTGAPYDRIVVTAGVAGISPHWLDQLAPGGVIYAPVAHGGMHPVLAVTKRAAGPHARPVLWGDFPPATGPLRPDALFHDPHRVLRGPATYRVPGGHLDLNEDNYQDLWFFLAARDARITRAELDDPDFDPARGCLAKHEPAHGTAWIQTDGSIMAVGDSNTALAVVNLLLAQATQWDKTLDRPQFTQWQCGFQLDDLVSHPLWLPHRWQLSASASTRFSPVEPRARRWPSTTRPAVTSPPRPRPAAAPSR</sequence>
<dbReference type="GO" id="GO:0032259">
    <property type="term" value="P:methylation"/>
    <property type="evidence" value="ECO:0007669"/>
    <property type="project" value="UniProtKB-KW"/>
</dbReference>
<keyword evidence="2" id="KW-0808">Transferase</keyword>
<accession>A0A7W9KMK3</accession>